<dbReference type="InterPro" id="IPR006258">
    <property type="entry name" value="Lipoamide_DH"/>
</dbReference>
<evidence type="ECO:0000313" key="20">
    <source>
        <dbReference type="Proteomes" id="UP000242502"/>
    </source>
</evidence>
<dbReference type="GO" id="GO:0005737">
    <property type="term" value="C:cytoplasm"/>
    <property type="evidence" value="ECO:0007669"/>
    <property type="project" value="UniProtKB-SubCell"/>
</dbReference>
<keyword evidence="7 14" id="KW-0274">FAD</keyword>
<comment type="catalytic activity">
    <reaction evidence="12 16">
        <text>N(6)-[(R)-dihydrolipoyl]-L-lysyl-[protein] + NAD(+) = N(6)-[(R)-lipoyl]-L-lysyl-[protein] + NADH + H(+)</text>
        <dbReference type="Rhea" id="RHEA:15045"/>
        <dbReference type="Rhea" id="RHEA-COMP:10474"/>
        <dbReference type="Rhea" id="RHEA-COMP:10475"/>
        <dbReference type="ChEBI" id="CHEBI:15378"/>
        <dbReference type="ChEBI" id="CHEBI:57540"/>
        <dbReference type="ChEBI" id="CHEBI:57945"/>
        <dbReference type="ChEBI" id="CHEBI:83099"/>
        <dbReference type="ChEBI" id="CHEBI:83100"/>
        <dbReference type="EC" id="1.8.1.4"/>
    </reaction>
</comment>
<name>A0A1D2QPE6_9GAMM</name>
<dbReference type="Pfam" id="PF02852">
    <property type="entry name" value="Pyr_redox_dim"/>
    <property type="match status" value="1"/>
</dbReference>
<evidence type="ECO:0000256" key="9">
    <source>
        <dbReference type="ARBA" id="ARBA00023027"/>
    </source>
</evidence>
<dbReference type="PIRSF" id="PIRSF000350">
    <property type="entry name" value="Mercury_reductase_MerA"/>
    <property type="match status" value="1"/>
</dbReference>
<keyword evidence="9 14" id="KW-0520">NAD</keyword>
<evidence type="ECO:0000256" key="12">
    <source>
        <dbReference type="ARBA" id="ARBA00049187"/>
    </source>
</evidence>
<evidence type="ECO:0000313" key="19">
    <source>
        <dbReference type="EMBL" id="ODS23465.1"/>
    </source>
</evidence>
<dbReference type="FunFam" id="3.30.390.30:FF:000001">
    <property type="entry name" value="Dihydrolipoyl dehydrogenase"/>
    <property type="match status" value="1"/>
</dbReference>
<feature type="disulfide bond" description="Redox-active" evidence="15">
    <location>
        <begin position="49"/>
        <end position="54"/>
    </location>
</feature>
<dbReference type="EC" id="1.8.1.4" evidence="3 16"/>
<feature type="binding site" evidence="14">
    <location>
        <position position="58"/>
    </location>
    <ligand>
        <name>FAD</name>
        <dbReference type="ChEBI" id="CHEBI:57692"/>
    </ligand>
</feature>
<keyword evidence="6 16" id="KW-0285">Flavoprotein</keyword>
<evidence type="ECO:0000256" key="7">
    <source>
        <dbReference type="ARBA" id="ARBA00022827"/>
    </source>
</evidence>
<dbReference type="InterPro" id="IPR050151">
    <property type="entry name" value="Class-I_Pyr_Nuc-Dis_Oxidored"/>
</dbReference>
<evidence type="ECO:0000256" key="4">
    <source>
        <dbReference type="ARBA" id="ARBA00016961"/>
    </source>
</evidence>
<feature type="binding site" evidence="14">
    <location>
        <begin position="188"/>
        <end position="195"/>
    </location>
    <ligand>
        <name>NAD(+)</name>
        <dbReference type="ChEBI" id="CHEBI:57540"/>
    </ligand>
</feature>
<dbReference type="InterPro" id="IPR012999">
    <property type="entry name" value="Pyr_OxRdtase_I_AS"/>
</dbReference>
<comment type="caution">
    <text evidence="19">The sequence shown here is derived from an EMBL/GenBank/DDBJ whole genome shotgun (WGS) entry which is preliminary data.</text>
</comment>
<dbReference type="Pfam" id="PF07992">
    <property type="entry name" value="Pyr_redox_2"/>
    <property type="match status" value="1"/>
</dbReference>
<feature type="domain" description="FAD/NAD(P)-binding" evidence="18">
    <location>
        <begin position="5"/>
        <end position="338"/>
    </location>
</feature>
<evidence type="ECO:0000259" key="18">
    <source>
        <dbReference type="Pfam" id="PF07992"/>
    </source>
</evidence>
<dbReference type="InterPro" id="IPR023753">
    <property type="entry name" value="FAD/NAD-binding_dom"/>
</dbReference>
<feature type="binding site" evidence="14">
    <location>
        <position position="282"/>
    </location>
    <ligand>
        <name>NAD(+)</name>
        <dbReference type="ChEBI" id="CHEBI:57540"/>
    </ligand>
</feature>
<comment type="similarity">
    <text evidence="2 16">Belongs to the class-I pyridine nucleotide-disulfide oxidoreductase family.</text>
</comment>
<proteinExistence type="inferred from homology"/>
<dbReference type="Gene3D" id="3.50.50.60">
    <property type="entry name" value="FAD/NAD(P)-binding domain"/>
    <property type="match status" value="2"/>
</dbReference>
<evidence type="ECO:0000256" key="3">
    <source>
        <dbReference type="ARBA" id="ARBA00012608"/>
    </source>
</evidence>
<gene>
    <name evidence="19" type="ORF">AB835_08885</name>
</gene>
<feature type="binding site" evidence="14">
    <location>
        <position position="211"/>
    </location>
    <ligand>
        <name>NAD(+)</name>
        <dbReference type="ChEBI" id="CHEBI:57540"/>
    </ligand>
</feature>
<evidence type="ECO:0000256" key="10">
    <source>
        <dbReference type="ARBA" id="ARBA00023157"/>
    </source>
</evidence>
<evidence type="ECO:0000256" key="14">
    <source>
        <dbReference type="PIRSR" id="PIRSR000350-3"/>
    </source>
</evidence>
<dbReference type="GO" id="GO:0050660">
    <property type="term" value="F:flavin adenine dinucleotide binding"/>
    <property type="evidence" value="ECO:0007669"/>
    <property type="project" value="InterPro"/>
</dbReference>
<dbReference type="STRING" id="62101.AB835_08885"/>
<dbReference type="InterPro" id="IPR016156">
    <property type="entry name" value="FAD/NAD-linked_Rdtase_dimer_sf"/>
</dbReference>
<dbReference type="PROSITE" id="PS00076">
    <property type="entry name" value="PYRIDINE_REDOX_1"/>
    <property type="match status" value="1"/>
</dbReference>
<dbReference type="PANTHER" id="PTHR22912">
    <property type="entry name" value="DISULFIDE OXIDOREDUCTASE"/>
    <property type="match status" value="1"/>
</dbReference>
<dbReference type="InterPro" id="IPR004099">
    <property type="entry name" value="Pyr_nucl-diS_OxRdtase_dimer"/>
</dbReference>
<evidence type="ECO:0000256" key="6">
    <source>
        <dbReference type="ARBA" id="ARBA00022630"/>
    </source>
</evidence>
<dbReference type="GO" id="GO:0006103">
    <property type="term" value="P:2-oxoglutarate metabolic process"/>
    <property type="evidence" value="ECO:0007669"/>
    <property type="project" value="TreeGrafter"/>
</dbReference>
<dbReference type="Gene3D" id="3.30.390.30">
    <property type="match status" value="1"/>
</dbReference>
<feature type="active site" description="Proton acceptor" evidence="13">
    <location>
        <position position="455"/>
    </location>
</feature>
<dbReference type="GO" id="GO:0004148">
    <property type="term" value="F:dihydrolipoyl dehydrogenase (NADH) activity"/>
    <property type="evidence" value="ECO:0007669"/>
    <property type="project" value="UniProtKB-EC"/>
</dbReference>
<evidence type="ECO:0000256" key="15">
    <source>
        <dbReference type="PIRSR" id="PIRSR000350-4"/>
    </source>
</evidence>
<keyword evidence="14" id="KW-0547">Nucleotide-binding</keyword>
<accession>A0A1D2QPE6</accession>
<sequence>MFEKYDVIVIGSGPAGYVAAIRAAQLGLKTACIEKWSDENGKLVNGGTCLNVGCIPSKALLDSSHRYHDAHDGFVNHGISTGNLTIDVSAMIQRKEKIVAQMSNGITGLLKANNVTSILGSGKLQVGKKVEVTDKQGNVTVLEADNVILASGSVPVSIPVAPVDNDVIVDSTGALEFQEVPKRLGVIGAGVIGLELGSVWSRLGSRVVCLEAMDSFLPMMDQQIAKETKKILTKQGLDIRLGCRVTGSSVNTVNGKEVEVTYIDSNGEQYKEIFDKLIVCVGRRPFTEGLLSVDCGVNLDERGFIFVDDHCLTNVAGVWAIGDVVRGPMLAHKGSEEGVVVAERIAGQQAVMNYGIIPSVIYTHPEVAAVGQTEEELKSEGTDYNVGTFPFLAIGRAVAADSQEGMVKMIADAKTDRILGCHIVGPNAADLVQQVALAMEFGATAEDIGMIVFGHPTFSEAVKEAALSVHGHAIHMPNRKRRQKK</sequence>
<feature type="binding site" evidence="14">
    <location>
        <begin position="329"/>
        <end position="332"/>
    </location>
    <ligand>
        <name>FAD</name>
        <dbReference type="ChEBI" id="CHEBI:57692"/>
    </ligand>
</feature>
<evidence type="ECO:0000256" key="2">
    <source>
        <dbReference type="ARBA" id="ARBA00007532"/>
    </source>
</evidence>
<keyword evidence="5" id="KW-0963">Cytoplasm</keyword>
<dbReference type="EMBL" id="MDLC01000028">
    <property type="protein sequence ID" value="ODS23465.1"/>
    <property type="molecule type" value="Genomic_DNA"/>
</dbReference>
<dbReference type="PRINTS" id="PR00411">
    <property type="entry name" value="PNDRDTASEI"/>
</dbReference>
<protein>
    <recommendedName>
        <fullName evidence="4 16">Dihydrolipoyl dehydrogenase</fullName>
        <ecNumber evidence="3 16">1.8.1.4</ecNumber>
    </recommendedName>
</protein>
<dbReference type="PANTHER" id="PTHR22912:SF224">
    <property type="entry name" value="DIHYDROLIPOYL DEHYDROGENASE"/>
    <property type="match status" value="1"/>
</dbReference>
<evidence type="ECO:0000256" key="16">
    <source>
        <dbReference type="RuleBase" id="RU003692"/>
    </source>
</evidence>
<keyword evidence="10" id="KW-1015">Disulfide bond</keyword>
<keyword evidence="8 16" id="KW-0560">Oxidoreductase</keyword>
<evidence type="ECO:0000256" key="11">
    <source>
        <dbReference type="ARBA" id="ARBA00023284"/>
    </source>
</evidence>
<evidence type="ECO:0000256" key="13">
    <source>
        <dbReference type="PIRSR" id="PIRSR000350-2"/>
    </source>
</evidence>
<dbReference type="AlphaFoldDB" id="A0A1D2QPE6"/>
<evidence type="ECO:0000259" key="17">
    <source>
        <dbReference type="Pfam" id="PF02852"/>
    </source>
</evidence>
<evidence type="ECO:0000256" key="5">
    <source>
        <dbReference type="ARBA" id="ARBA00022490"/>
    </source>
</evidence>
<dbReference type="InterPro" id="IPR036188">
    <property type="entry name" value="FAD/NAD-bd_sf"/>
</dbReference>
<dbReference type="Proteomes" id="UP000242502">
    <property type="component" value="Unassembled WGS sequence"/>
</dbReference>
<reference evidence="19 20" key="1">
    <citation type="journal article" date="2016" name="Appl. Environ. Microbiol.">
        <title>Lack of Overt Genome Reduction in the Bryostatin-Producing Bryozoan Symbiont "Candidatus Endobugula sertula".</title>
        <authorList>
            <person name="Miller I.J."/>
            <person name="Vanee N."/>
            <person name="Fong S.S."/>
            <person name="Lim-Fong G.E."/>
            <person name="Kwan J.C."/>
        </authorList>
    </citation>
    <scope>NUCLEOTIDE SEQUENCE [LARGE SCALE GENOMIC DNA]</scope>
    <source>
        <strain evidence="19">AB1-4</strain>
    </source>
</reference>
<dbReference type="SUPFAM" id="SSF55424">
    <property type="entry name" value="FAD/NAD-linked reductases, dimerisation (C-terminal) domain"/>
    <property type="match status" value="1"/>
</dbReference>
<comment type="subcellular location">
    <subcellularLocation>
        <location evidence="1">Cytoplasm</location>
    </subcellularLocation>
</comment>
<evidence type="ECO:0000256" key="8">
    <source>
        <dbReference type="ARBA" id="ARBA00023002"/>
    </source>
</evidence>
<feature type="binding site" evidence="14">
    <location>
        <position position="323"/>
    </location>
    <ligand>
        <name>FAD</name>
        <dbReference type="ChEBI" id="CHEBI:57692"/>
    </ligand>
</feature>
<dbReference type="PRINTS" id="PR00368">
    <property type="entry name" value="FADPNR"/>
</dbReference>
<feature type="domain" description="Pyridine nucleotide-disulphide oxidoreductase dimerisation" evidence="17">
    <location>
        <begin position="357"/>
        <end position="466"/>
    </location>
</feature>
<keyword evidence="11 16" id="KW-0676">Redox-active center</keyword>
<dbReference type="InterPro" id="IPR001100">
    <property type="entry name" value="Pyr_nuc-diS_OxRdtase"/>
</dbReference>
<evidence type="ECO:0000256" key="1">
    <source>
        <dbReference type="ARBA" id="ARBA00004496"/>
    </source>
</evidence>
<dbReference type="NCBIfam" id="TIGR01350">
    <property type="entry name" value="lipoamide_DH"/>
    <property type="match status" value="1"/>
</dbReference>
<dbReference type="SUPFAM" id="SSF51905">
    <property type="entry name" value="FAD/NAD(P)-binding domain"/>
    <property type="match status" value="1"/>
</dbReference>
<organism evidence="19 20">
    <name type="scientific">Candidatus Endobugula sertula</name>
    <name type="common">Bugula neritina bacterial symbiont</name>
    <dbReference type="NCBI Taxonomy" id="62101"/>
    <lineage>
        <taxon>Bacteria</taxon>
        <taxon>Pseudomonadati</taxon>
        <taxon>Pseudomonadota</taxon>
        <taxon>Gammaproteobacteria</taxon>
        <taxon>Cellvibrionales</taxon>
        <taxon>Cellvibrionaceae</taxon>
        <taxon>Candidatus Endobugula</taxon>
    </lineage>
</organism>
<feature type="binding site" evidence="14">
    <location>
        <position position="122"/>
    </location>
    <ligand>
        <name>FAD</name>
        <dbReference type="ChEBI" id="CHEBI:57692"/>
    </ligand>
</feature>
<comment type="cofactor">
    <cofactor evidence="14 16">
        <name>FAD</name>
        <dbReference type="ChEBI" id="CHEBI:57692"/>
    </cofactor>
    <text evidence="14 16">Binds 1 FAD per subunit.</text>
</comment>
<comment type="miscellaneous">
    <text evidence="16">The active site is a redox-active disulfide bond.</text>
</comment>